<proteinExistence type="predicted"/>
<gene>
    <name evidence="1" type="ORF">JFY71_03565</name>
</gene>
<organism evidence="1 2">
    <name type="scientific">Miniphocaeibacter halophilus</name>
    <dbReference type="NCBI Taxonomy" id="2931922"/>
    <lineage>
        <taxon>Bacteria</taxon>
        <taxon>Bacillati</taxon>
        <taxon>Bacillota</taxon>
        <taxon>Tissierellia</taxon>
        <taxon>Tissierellales</taxon>
        <taxon>Peptoniphilaceae</taxon>
        <taxon>Miniphocaeibacter</taxon>
    </lineage>
</organism>
<dbReference type="EMBL" id="CP066744">
    <property type="protein sequence ID" value="QQK08630.1"/>
    <property type="molecule type" value="Genomic_DNA"/>
</dbReference>
<name>A0AC61MSL1_9FIRM</name>
<protein>
    <submittedName>
        <fullName evidence="1">Class I SAM-dependent methyltransferase</fullName>
    </submittedName>
</protein>
<keyword evidence="1" id="KW-0489">Methyltransferase</keyword>
<evidence type="ECO:0000313" key="1">
    <source>
        <dbReference type="EMBL" id="QQK08630.1"/>
    </source>
</evidence>
<keyword evidence="2" id="KW-1185">Reference proteome</keyword>
<accession>A0AC61MSL1</accession>
<keyword evidence="1" id="KW-0808">Transferase</keyword>
<evidence type="ECO:0000313" key="2">
    <source>
        <dbReference type="Proteomes" id="UP000595814"/>
    </source>
</evidence>
<sequence>MEMDFDSICKVEDEQEKINRIYDAFDEDKRLSNKSGSIEFLTTVKYIKKYLKYSDNILDLGAGTGIYSLYFNKLGHEVTAVELVEKHCNIINEKSKEKIKVVNSDALSYMKTLPDDSMDIIFCFGPMYHMEDYNERLELLKECKRVIKEEGKIFISIINNDMVNITETFIYRGPRHLTEDKFYQKDFKLKNIPFVFHTIDEFKEMVLDSNLKLLNIIAQDGVMELFVNEINEFTEEEFNKWLEYHFYICKKPEMQGISNHNLFICEK</sequence>
<dbReference type="Proteomes" id="UP000595814">
    <property type="component" value="Chromosome"/>
</dbReference>
<reference evidence="1 2" key="1">
    <citation type="journal article" date="2022" name="Int. J. Syst. Evol. Microbiol.">
        <title>Miniphocaeibacter halophilus sp. nov., an ammonium-tolerant acetate-producing bacterium isolated from a biogas system.</title>
        <authorList>
            <person name="Schnurer A."/>
            <person name="Singh A."/>
            <person name="Bi S."/>
            <person name="Qiao W."/>
            <person name="Westerholm M."/>
        </authorList>
    </citation>
    <scope>NUCLEOTIDE SEQUENCE [LARGE SCALE GENOMIC DNA]</scope>
    <source>
        <strain evidence="1 2">AMB_01</strain>
    </source>
</reference>